<evidence type="ECO:0000256" key="2">
    <source>
        <dbReference type="ARBA" id="ARBA00022553"/>
    </source>
</evidence>
<dbReference type="SUPFAM" id="SSF47336">
    <property type="entry name" value="ACP-like"/>
    <property type="match status" value="1"/>
</dbReference>
<sequence length="96" mass="10905">MHSHNEKLKEPITYPLELKAVNDFIRKKLSKIIQVDKESIEEETELESYGISSLALTMLLGEINSKFSLDLEVNDLPSPLTLNSIFSLITNQRSTL</sequence>
<accession>A0A077AR02</accession>
<dbReference type="PROSITE" id="PS50075">
    <property type="entry name" value="CARRIER"/>
    <property type="match status" value="1"/>
</dbReference>
<dbReference type="InterPro" id="IPR006162">
    <property type="entry name" value="Ppantetheine_attach_site"/>
</dbReference>
<dbReference type="KEGG" id="paca:ID47_00850"/>
<dbReference type="AlphaFoldDB" id="A0A077AR02"/>
<evidence type="ECO:0000259" key="3">
    <source>
        <dbReference type="PROSITE" id="PS50075"/>
    </source>
</evidence>
<evidence type="ECO:0000313" key="4">
    <source>
        <dbReference type="EMBL" id="AIK95612.1"/>
    </source>
</evidence>
<dbReference type="STRING" id="91604.ID47_00850"/>
<dbReference type="InterPro" id="IPR009081">
    <property type="entry name" value="PP-bd_ACP"/>
</dbReference>
<organism evidence="4 5">
    <name type="scientific">Candidatus Odyssella acanthamoebae</name>
    <dbReference type="NCBI Taxonomy" id="91604"/>
    <lineage>
        <taxon>Bacteria</taxon>
        <taxon>Pseudomonadati</taxon>
        <taxon>Pseudomonadota</taxon>
        <taxon>Alphaproteobacteria</taxon>
        <taxon>Holosporales</taxon>
        <taxon>Candidatus Paracaedibacteraceae</taxon>
        <taxon>Candidatus Odyssella</taxon>
    </lineage>
</organism>
<evidence type="ECO:0000256" key="1">
    <source>
        <dbReference type="ARBA" id="ARBA00022450"/>
    </source>
</evidence>
<keyword evidence="2" id="KW-0597">Phosphoprotein</keyword>
<protein>
    <recommendedName>
        <fullName evidence="3">Carrier domain-containing protein</fullName>
    </recommendedName>
</protein>
<dbReference type="Gene3D" id="1.10.1200.10">
    <property type="entry name" value="ACP-like"/>
    <property type="match status" value="1"/>
</dbReference>
<dbReference type="InterPro" id="IPR036736">
    <property type="entry name" value="ACP-like_sf"/>
</dbReference>
<dbReference type="Proteomes" id="UP000028926">
    <property type="component" value="Chromosome"/>
</dbReference>
<keyword evidence="5" id="KW-1185">Reference proteome</keyword>
<dbReference type="HOGENOM" id="CLU_2354568_0_0_5"/>
<keyword evidence="1" id="KW-0596">Phosphopantetheine</keyword>
<reference evidence="4 5" key="1">
    <citation type="submission" date="2014-07" db="EMBL/GenBank/DDBJ databases">
        <title>Comparative genomic insights into amoeba endosymbionts belonging to the families of Holosporaceae and Candidatus Midichloriaceae within Rickettsiales.</title>
        <authorList>
            <person name="Wang Z."/>
            <person name="Wu M."/>
        </authorList>
    </citation>
    <scope>NUCLEOTIDE SEQUENCE [LARGE SCALE GENOMIC DNA]</scope>
    <source>
        <strain evidence="4">PRA3</strain>
    </source>
</reference>
<dbReference type="PROSITE" id="PS00012">
    <property type="entry name" value="PHOSPHOPANTETHEINE"/>
    <property type="match status" value="1"/>
</dbReference>
<evidence type="ECO:0000313" key="5">
    <source>
        <dbReference type="Proteomes" id="UP000028926"/>
    </source>
</evidence>
<name>A0A077AR02_9PROT</name>
<proteinExistence type="predicted"/>
<gene>
    <name evidence="4" type="ORF">ID47_00850</name>
</gene>
<feature type="domain" description="Carrier" evidence="3">
    <location>
        <begin position="19"/>
        <end position="93"/>
    </location>
</feature>
<dbReference type="EMBL" id="CP008941">
    <property type="protein sequence ID" value="AIK95612.1"/>
    <property type="molecule type" value="Genomic_DNA"/>
</dbReference>
<dbReference type="OrthoDB" id="9849743at2"/>
<dbReference type="RefSeq" id="WP_038462853.1">
    <property type="nucleotide sequence ID" value="NZ_CP008941.1"/>
</dbReference>
<dbReference type="Pfam" id="PF00550">
    <property type="entry name" value="PP-binding"/>
    <property type="match status" value="1"/>
</dbReference>